<evidence type="ECO:0000256" key="5">
    <source>
        <dbReference type="SAM" id="MobiDB-lite"/>
    </source>
</evidence>
<feature type="signal peptide" evidence="6">
    <location>
        <begin position="1"/>
        <end position="18"/>
    </location>
</feature>
<dbReference type="InterPro" id="IPR050810">
    <property type="entry name" value="Bact_Secretion_Sys_Channel"/>
</dbReference>
<evidence type="ECO:0000256" key="6">
    <source>
        <dbReference type="SAM" id="SignalP"/>
    </source>
</evidence>
<evidence type="ECO:0000256" key="4">
    <source>
        <dbReference type="RuleBase" id="RU004003"/>
    </source>
</evidence>
<gene>
    <name evidence="8" type="primary">pilQ_2</name>
    <name evidence="8" type="ORF">UC8_55190</name>
</gene>
<dbReference type="PANTHER" id="PTHR30332">
    <property type="entry name" value="PROBABLE GENERAL SECRETION PATHWAY PROTEIN D"/>
    <property type="match status" value="1"/>
</dbReference>
<dbReference type="InterPro" id="IPR001775">
    <property type="entry name" value="GspD/PilQ"/>
</dbReference>
<evidence type="ECO:0000313" key="8">
    <source>
        <dbReference type="EMBL" id="QEG43469.1"/>
    </source>
</evidence>
<dbReference type="AlphaFoldDB" id="A0A5B9QZQ7"/>
<evidence type="ECO:0000313" key="9">
    <source>
        <dbReference type="Proteomes" id="UP000325286"/>
    </source>
</evidence>
<dbReference type="PRINTS" id="PR00811">
    <property type="entry name" value="BCTERIALGSPD"/>
</dbReference>
<feature type="compositionally biased region" description="Basic and acidic residues" evidence="5">
    <location>
        <begin position="563"/>
        <end position="584"/>
    </location>
</feature>
<evidence type="ECO:0000259" key="7">
    <source>
        <dbReference type="Pfam" id="PF00263"/>
    </source>
</evidence>
<dbReference type="KEGG" id="rul:UC8_55190"/>
<feature type="region of interest" description="Disordered" evidence="5">
    <location>
        <begin position="39"/>
        <end position="78"/>
    </location>
</feature>
<name>A0A5B9QZQ7_9BACT</name>
<feature type="compositionally biased region" description="Low complexity" evidence="5">
    <location>
        <begin position="51"/>
        <end position="73"/>
    </location>
</feature>
<dbReference type="GO" id="GO:0009306">
    <property type="term" value="P:protein secretion"/>
    <property type="evidence" value="ECO:0007669"/>
    <property type="project" value="InterPro"/>
</dbReference>
<proteinExistence type="inferred from homology"/>
<comment type="similarity">
    <text evidence="4">Belongs to the bacterial secretin family.</text>
</comment>
<sequence length="598" mass="65033" precursor="true">MVAAVLWLVIVWCAGAAAAEPPRTMPQRRLPQRVEWSQVGNPGAVAPRPAPSAKAAPPATTAPPVTMTPQAPAQSPVADMVASELPLAKPRPVLRHINLHRTSAPALSPPPRAAPSRPAPPRPRIALTAAEEVMPPRAIPLPVPPRADNVHVSGRNGRLSVQAIETPLGGLLAMIAEQQGLNIVSGDLSEQTVTVTLHDVDLDEAFNAILAVKGFTWTRQKNIVIVSSLDSENITTSAVAMGREVRVYNLNYVLAQDIEPIINGLLSPVGKAFTKQTNTTDQRQTHEQLVVEDLPQHLTRIESYLLQADVPPRQVLVEAHVLQVSLRDELRHGINLKQLAEASGSSLSLESPGFASDAGPTTVLRFTGSKLEGLVEAIKTTTDAKTLASPKVAVLNGQEARMQVGGQIGYLLTTTTQTSTMQSVNFLDVGVILNVTPIITDDQQVLLQVRPQVSTGAINATTQLPESETTEVETKVMLGDGEGLIIGGLIQEIDSDAQNKVPLLGNIKYVGRLFQKRQREKERNEIIIAIVPRIITNEPYCRETRLDKLDQVTTPLMHGPLRPNDRRMWEPELPDASRRDLPALREQRKREAAYNLDF</sequence>
<keyword evidence="3" id="KW-0472">Membrane</keyword>
<evidence type="ECO:0000256" key="2">
    <source>
        <dbReference type="ARBA" id="ARBA00022729"/>
    </source>
</evidence>
<dbReference type="Gene3D" id="3.30.1370.120">
    <property type="match status" value="1"/>
</dbReference>
<dbReference type="GO" id="GO:0015627">
    <property type="term" value="C:type II protein secretion system complex"/>
    <property type="evidence" value="ECO:0007669"/>
    <property type="project" value="TreeGrafter"/>
</dbReference>
<dbReference type="InterPro" id="IPR004846">
    <property type="entry name" value="T2SS/T3SS_dom"/>
</dbReference>
<feature type="region of interest" description="Disordered" evidence="5">
    <location>
        <begin position="556"/>
        <end position="584"/>
    </location>
</feature>
<keyword evidence="2 6" id="KW-0732">Signal</keyword>
<feature type="chain" id="PRO_5023150774" evidence="6">
    <location>
        <begin position="19"/>
        <end position="598"/>
    </location>
</feature>
<dbReference type="GO" id="GO:0016020">
    <property type="term" value="C:membrane"/>
    <property type="evidence" value="ECO:0007669"/>
    <property type="project" value="UniProtKB-SubCell"/>
</dbReference>
<keyword evidence="9" id="KW-1185">Reference proteome</keyword>
<dbReference type="Pfam" id="PF00263">
    <property type="entry name" value="Secretin"/>
    <property type="match status" value="1"/>
</dbReference>
<reference evidence="8 9" key="1">
    <citation type="submission" date="2019-08" db="EMBL/GenBank/DDBJ databases">
        <title>Deep-cultivation of Planctomycetes and their phenomic and genomic characterization uncovers novel biology.</title>
        <authorList>
            <person name="Wiegand S."/>
            <person name="Jogler M."/>
            <person name="Boedeker C."/>
            <person name="Pinto D."/>
            <person name="Vollmers J."/>
            <person name="Rivas-Marin E."/>
            <person name="Kohn T."/>
            <person name="Peeters S.H."/>
            <person name="Heuer A."/>
            <person name="Rast P."/>
            <person name="Oberbeckmann S."/>
            <person name="Bunk B."/>
            <person name="Jeske O."/>
            <person name="Meyerdierks A."/>
            <person name="Storesund J.E."/>
            <person name="Kallscheuer N."/>
            <person name="Luecker S."/>
            <person name="Lage O.M."/>
            <person name="Pohl T."/>
            <person name="Merkel B.J."/>
            <person name="Hornburger P."/>
            <person name="Mueller R.-W."/>
            <person name="Bruemmer F."/>
            <person name="Labrenz M."/>
            <person name="Spormann A.M."/>
            <person name="Op den Camp H."/>
            <person name="Overmann J."/>
            <person name="Amann R."/>
            <person name="Jetten M.S.M."/>
            <person name="Mascher T."/>
            <person name="Medema M.H."/>
            <person name="Devos D.P."/>
            <person name="Kaster A.-K."/>
            <person name="Ovreas L."/>
            <person name="Rohde M."/>
            <person name="Galperin M.Y."/>
            <person name="Jogler C."/>
        </authorList>
    </citation>
    <scope>NUCLEOTIDE SEQUENCE [LARGE SCALE GENOMIC DNA]</scope>
    <source>
        <strain evidence="8 9">UC8</strain>
    </source>
</reference>
<evidence type="ECO:0000256" key="3">
    <source>
        <dbReference type="ARBA" id="ARBA00023136"/>
    </source>
</evidence>
<protein>
    <submittedName>
        <fullName evidence="8">Type IV pilus biogenesis and competence protein PilQ</fullName>
    </submittedName>
</protein>
<comment type="subcellular location">
    <subcellularLocation>
        <location evidence="1">Membrane</location>
    </subcellularLocation>
</comment>
<feature type="domain" description="Type II/III secretion system secretin-like" evidence="7">
    <location>
        <begin position="377"/>
        <end position="535"/>
    </location>
</feature>
<accession>A0A5B9QZQ7</accession>
<feature type="compositionally biased region" description="Pro residues" evidence="5">
    <location>
        <begin position="107"/>
        <end position="122"/>
    </location>
</feature>
<organism evidence="8 9">
    <name type="scientific">Roseimaritima ulvae</name>
    <dbReference type="NCBI Taxonomy" id="980254"/>
    <lineage>
        <taxon>Bacteria</taxon>
        <taxon>Pseudomonadati</taxon>
        <taxon>Planctomycetota</taxon>
        <taxon>Planctomycetia</taxon>
        <taxon>Pirellulales</taxon>
        <taxon>Pirellulaceae</taxon>
        <taxon>Roseimaritima</taxon>
    </lineage>
</organism>
<dbReference type="Proteomes" id="UP000325286">
    <property type="component" value="Chromosome"/>
</dbReference>
<feature type="region of interest" description="Disordered" evidence="5">
    <location>
        <begin position="101"/>
        <end position="122"/>
    </location>
</feature>
<dbReference type="EMBL" id="CP042914">
    <property type="protein sequence ID" value="QEG43469.1"/>
    <property type="molecule type" value="Genomic_DNA"/>
</dbReference>
<dbReference type="Gene3D" id="3.30.1370.130">
    <property type="match status" value="1"/>
</dbReference>
<dbReference type="PANTHER" id="PTHR30332:SF24">
    <property type="entry name" value="SECRETIN GSPD-RELATED"/>
    <property type="match status" value="1"/>
</dbReference>
<dbReference type="InterPro" id="IPR038591">
    <property type="entry name" value="NolW-like_sf"/>
</dbReference>
<evidence type="ECO:0000256" key="1">
    <source>
        <dbReference type="ARBA" id="ARBA00004370"/>
    </source>
</evidence>